<sequence length="342" mass="37912">MESLVPLQAVEGVRLLYLLVGISLLTVVITDLLWTILWTNGGAGPLTSPLMRWTWRGLRTVDNGKSRVLTLSGPLVLSLTLGMWIVLLWAGWTFLFASDATALNYTRGPSPVKWVGRGYFVAYTLFTMGNGDFSPTNPVWRTVTALTNASGMILITLVVTYVISVLRGVVNKQSFASSVLGVGETSEAFVRTGWNGDHLQQHDLPIESFASSLSTLAAQHKAYPVLHYYRSKRAQRAAPVAVAVFSDAVTILHSGIDSEQRPNEPVLETAQSSVQDYVQTAMSPPADQTPPRPDLDRLRDAYIPLVPDEEFDEELESLSERRRELLGVVENQEWQWPSEQQQ</sequence>
<accession>A0ABD5TY62</accession>
<evidence type="ECO:0000259" key="2">
    <source>
        <dbReference type="Pfam" id="PF07885"/>
    </source>
</evidence>
<feature type="domain" description="Potassium channel" evidence="2">
    <location>
        <begin position="85"/>
        <end position="166"/>
    </location>
</feature>
<keyword evidence="3" id="KW-0407">Ion channel</keyword>
<keyword evidence="1" id="KW-1133">Transmembrane helix</keyword>
<reference evidence="3 4" key="1">
    <citation type="journal article" date="2019" name="Int. J. Syst. Evol. Microbiol.">
        <title>The Global Catalogue of Microorganisms (GCM) 10K type strain sequencing project: providing services to taxonomists for standard genome sequencing and annotation.</title>
        <authorList>
            <consortium name="The Broad Institute Genomics Platform"/>
            <consortium name="The Broad Institute Genome Sequencing Center for Infectious Disease"/>
            <person name="Wu L."/>
            <person name="Ma J."/>
        </authorList>
    </citation>
    <scope>NUCLEOTIDE SEQUENCE [LARGE SCALE GENOMIC DNA]</scope>
    <source>
        <strain evidence="3 4">YIM 94188</strain>
    </source>
</reference>
<dbReference type="Gene3D" id="1.10.287.70">
    <property type="match status" value="1"/>
</dbReference>
<feature type="transmembrane region" description="Helical" evidence="1">
    <location>
        <begin position="149"/>
        <end position="170"/>
    </location>
</feature>
<keyword evidence="4" id="KW-1185">Reference proteome</keyword>
<keyword evidence="1" id="KW-0812">Transmembrane</keyword>
<dbReference type="Proteomes" id="UP001596408">
    <property type="component" value="Unassembled WGS sequence"/>
</dbReference>
<keyword evidence="1" id="KW-0472">Membrane</keyword>
<dbReference type="AlphaFoldDB" id="A0ABD5TY62"/>
<dbReference type="EMBL" id="JBHSXH010000005">
    <property type="protein sequence ID" value="MFC6823744.1"/>
    <property type="molecule type" value="Genomic_DNA"/>
</dbReference>
<dbReference type="RefSeq" id="WP_379692216.1">
    <property type="nucleotide sequence ID" value="NZ_JBHSXH010000005.1"/>
</dbReference>
<comment type="caution">
    <text evidence="3">The sequence shown here is derived from an EMBL/GenBank/DDBJ whole genome shotgun (WGS) entry which is preliminary data.</text>
</comment>
<keyword evidence="3" id="KW-0406">Ion transport</keyword>
<dbReference type="SUPFAM" id="SSF81324">
    <property type="entry name" value="Voltage-gated potassium channels"/>
    <property type="match status" value="1"/>
</dbReference>
<evidence type="ECO:0000313" key="3">
    <source>
        <dbReference type="EMBL" id="MFC6823744.1"/>
    </source>
</evidence>
<keyword evidence="3" id="KW-0813">Transport</keyword>
<evidence type="ECO:0000256" key="1">
    <source>
        <dbReference type="SAM" id="Phobius"/>
    </source>
</evidence>
<organism evidence="3 4">
    <name type="scientific">Halopelagius fulvigenes</name>
    <dbReference type="NCBI Taxonomy" id="1198324"/>
    <lineage>
        <taxon>Archaea</taxon>
        <taxon>Methanobacteriati</taxon>
        <taxon>Methanobacteriota</taxon>
        <taxon>Stenosarchaea group</taxon>
        <taxon>Halobacteria</taxon>
        <taxon>Halobacteriales</taxon>
        <taxon>Haloferacaceae</taxon>
    </lineage>
</organism>
<dbReference type="InterPro" id="IPR013099">
    <property type="entry name" value="K_chnl_dom"/>
</dbReference>
<dbReference type="GO" id="GO:0034220">
    <property type="term" value="P:monoatomic ion transmembrane transport"/>
    <property type="evidence" value="ECO:0007669"/>
    <property type="project" value="UniProtKB-KW"/>
</dbReference>
<feature type="transmembrane region" description="Helical" evidence="1">
    <location>
        <begin position="15"/>
        <end position="38"/>
    </location>
</feature>
<gene>
    <name evidence="3" type="ORF">ACFQEV_01810</name>
</gene>
<proteinExistence type="predicted"/>
<feature type="transmembrane region" description="Helical" evidence="1">
    <location>
        <begin position="75"/>
        <end position="97"/>
    </location>
</feature>
<protein>
    <submittedName>
        <fullName evidence="3">Potassium channel family protein</fullName>
    </submittedName>
</protein>
<name>A0ABD5TY62_9EURY</name>
<dbReference type="Pfam" id="PF07885">
    <property type="entry name" value="Ion_trans_2"/>
    <property type="match status" value="1"/>
</dbReference>
<evidence type="ECO:0000313" key="4">
    <source>
        <dbReference type="Proteomes" id="UP001596408"/>
    </source>
</evidence>